<dbReference type="Gene3D" id="3.10.450.50">
    <property type="match status" value="1"/>
</dbReference>
<organism evidence="3">
    <name type="scientific">Planobispora rosea</name>
    <dbReference type="NCBI Taxonomy" id="35762"/>
    <lineage>
        <taxon>Bacteria</taxon>
        <taxon>Bacillati</taxon>
        <taxon>Actinomycetota</taxon>
        <taxon>Actinomycetes</taxon>
        <taxon>Streptosporangiales</taxon>
        <taxon>Streptosporangiaceae</taxon>
        <taxon>Planobispora</taxon>
    </lineage>
</organism>
<evidence type="ECO:0000256" key="1">
    <source>
        <dbReference type="SAM" id="MobiDB-lite"/>
    </source>
</evidence>
<feature type="compositionally biased region" description="Low complexity" evidence="1">
    <location>
        <begin position="24"/>
        <end position="34"/>
    </location>
</feature>
<dbReference type="InterPro" id="IPR032710">
    <property type="entry name" value="NTF2-like_dom_sf"/>
</dbReference>
<evidence type="ECO:0000259" key="2">
    <source>
        <dbReference type="Pfam" id="PF12680"/>
    </source>
</evidence>
<evidence type="ECO:0000313" key="3">
    <source>
        <dbReference type="EMBL" id="ACG70937.1"/>
    </source>
</evidence>
<feature type="region of interest" description="Disordered" evidence="1">
    <location>
        <begin position="1"/>
        <end position="47"/>
    </location>
</feature>
<accession>B5LSZ0</accession>
<protein>
    <submittedName>
        <fullName evidence="3">Isomerase</fullName>
    </submittedName>
</protein>
<dbReference type="GO" id="GO:0016853">
    <property type="term" value="F:isomerase activity"/>
    <property type="evidence" value="ECO:0007669"/>
    <property type="project" value="UniProtKB-KW"/>
</dbReference>
<keyword evidence="3" id="KW-0413">Isomerase</keyword>
<dbReference type="InterPro" id="IPR037401">
    <property type="entry name" value="SnoaL-like"/>
</dbReference>
<feature type="domain" description="SnoaL-like" evidence="2">
    <location>
        <begin position="90"/>
        <end position="192"/>
    </location>
</feature>
<dbReference type="Pfam" id="PF12680">
    <property type="entry name" value="SnoaL_2"/>
    <property type="match status" value="1"/>
</dbReference>
<proteinExistence type="predicted"/>
<dbReference type="SUPFAM" id="SSF54427">
    <property type="entry name" value="NTF2-like"/>
    <property type="match status" value="1"/>
</dbReference>
<dbReference type="AlphaFoldDB" id="B5LSZ0"/>
<name>B5LSZ0_PLARO</name>
<reference evidence="3" key="1">
    <citation type="journal article" date="2010" name="Microb. Cell Fact.">
        <title>Two heterologously expressed Planobispora rosea proteins cooperatively induce Streptomyces lividans thiostrepton uptake and storage from the extracellular medium.</title>
        <authorList>
            <person name="Giardina A."/>
            <person name="Alduina R."/>
            <person name="Gottardi E."/>
            <person name="Di Caro V."/>
            <person name="Sussmuth R.D."/>
            <person name="Puglia A.M."/>
        </authorList>
    </citation>
    <scope>NUCLEOTIDE SEQUENCE</scope>
    <source>
        <strain evidence="3">ATCC 53773</strain>
    </source>
</reference>
<dbReference type="EMBL" id="EU908202">
    <property type="protein sequence ID" value="ACG70937.1"/>
    <property type="molecule type" value="Genomic_DNA"/>
</dbReference>
<feature type="compositionally biased region" description="Gly residues" evidence="1">
    <location>
        <begin position="35"/>
        <end position="47"/>
    </location>
</feature>
<sequence>MPRIQAENLQHAGEPSGGRGPRGACGAAAAPRRPGAGGGGAVPIGGVPGPEAAEVPKHVRFRAVPASLTWWSQERTTTEETDMSGTNELVQRYLAAWNETDADARRAVLAEVLSEDAVYTDPLVSVRGRDGLDATIAAVQGQFGGLVFSLGGAVDAHHDIARFTWHLGPEGGEPVAVGFDVAVIGDDGRINRVLGFLDKVPAGV</sequence>